<sequence>MGGWASIDMAGADHPPSDIQFTSSTGVKMSDLSKIIKAMTVVGADGVKVGVVAEVVGQRIKLQPNTIGDHAVSSHFIPGGLVADIEGNVVRLSATGANAMLLDEEEDGSMAD</sequence>
<accession>A0ABQ5U8X3</accession>
<reference evidence="1" key="2">
    <citation type="submission" date="2023-01" db="EMBL/GenBank/DDBJ databases">
        <title>Draft genome sequence of Devosia yakushimensis strain NBRC 103855.</title>
        <authorList>
            <person name="Sun Q."/>
            <person name="Mori K."/>
        </authorList>
    </citation>
    <scope>NUCLEOTIDE SEQUENCE</scope>
    <source>
        <strain evidence="1">NBRC 103855</strain>
    </source>
</reference>
<dbReference type="RefSeq" id="WP_348523164.1">
    <property type="nucleotide sequence ID" value="NZ_BSNG01000001.1"/>
</dbReference>
<reference evidence="1" key="1">
    <citation type="journal article" date="2014" name="Int. J. Syst. Evol. Microbiol.">
        <title>Complete genome of a new Firmicutes species belonging to the dominant human colonic microbiota ('Ruminococcus bicirculans') reveals two chromosomes and a selective capacity to utilize plant glucans.</title>
        <authorList>
            <consortium name="NISC Comparative Sequencing Program"/>
            <person name="Wegmann U."/>
            <person name="Louis P."/>
            <person name="Goesmann A."/>
            <person name="Henrissat B."/>
            <person name="Duncan S.H."/>
            <person name="Flint H.J."/>
        </authorList>
    </citation>
    <scope>NUCLEOTIDE SEQUENCE</scope>
    <source>
        <strain evidence="1">NBRC 103855</strain>
    </source>
</reference>
<keyword evidence="2" id="KW-1185">Reference proteome</keyword>
<dbReference type="Proteomes" id="UP001161406">
    <property type="component" value="Unassembled WGS sequence"/>
</dbReference>
<evidence type="ECO:0000313" key="1">
    <source>
        <dbReference type="EMBL" id="GLQ08165.1"/>
    </source>
</evidence>
<comment type="caution">
    <text evidence="1">The sequence shown here is derived from an EMBL/GenBank/DDBJ whole genome shotgun (WGS) entry which is preliminary data.</text>
</comment>
<dbReference type="EMBL" id="BSNG01000001">
    <property type="protein sequence ID" value="GLQ08165.1"/>
    <property type="molecule type" value="Genomic_DNA"/>
</dbReference>
<evidence type="ECO:0000313" key="2">
    <source>
        <dbReference type="Proteomes" id="UP001161406"/>
    </source>
</evidence>
<protein>
    <recommendedName>
        <fullName evidence="3">PRC-barrel domain-containing protein</fullName>
    </recommendedName>
</protein>
<dbReference type="Pfam" id="PF09939">
    <property type="entry name" value="DUF2171"/>
    <property type="match status" value="1"/>
</dbReference>
<gene>
    <name evidence="1" type="ORF">GCM10007913_00970</name>
</gene>
<evidence type="ECO:0008006" key="3">
    <source>
        <dbReference type="Google" id="ProtNLM"/>
    </source>
</evidence>
<name>A0ABQ5U8X3_9HYPH</name>
<proteinExistence type="predicted"/>
<organism evidence="1 2">
    <name type="scientific">Devosia yakushimensis</name>
    <dbReference type="NCBI Taxonomy" id="470028"/>
    <lineage>
        <taxon>Bacteria</taxon>
        <taxon>Pseudomonadati</taxon>
        <taxon>Pseudomonadota</taxon>
        <taxon>Alphaproteobacteria</taxon>
        <taxon>Hyphomicrobiales</taxon>
        <taxon>Devosiaceae</taxon>
        <taxon>Devosia</taxon>
    </lineage>
</organism>
<dbReference type="InterPro" id="IPR018684">
    <property type="entry name" value="DUF2171"/>
</dbReference>